<dbReference type="GO" id="GO:0005737">
    <property type="term" value="C:cytoplasm"/>
    <property type="evidence" value="ECO:0007669"/>
    <property type="project" value="TreeGrafter"/>
</dbReference>
<dbReference type="InterPro" id="IPR014756">
    <property type="entry name" value="Ig_E-set"/>
</dbReference>
<dbReference type="STRING" id="4846.A0A367IQB0"/>
<dbReference type="InterPro" id="IPR011021">
    <property type="entry name" value="Arrestin-like_N"/>
</dbReference>
<name>A0A367IQB0_RHIST</name>
<comment type="caution">
    <text evidence="2">The sequence shown here is derived from an EMBL/GenBank/DDBJ whole genome shotgun (WGS) entry which is preliminary data.</text>
</comment>
<dbReference type="Gene3D" id="2.60.40.640">
    <property type="match status" value="1"/>
</dbReference>
<dbReference type="InterPro" id="IPR050357">
    <property type="entry name" value="Arrestin_domain-protein"/>
</dbReference>
<dbReference type="OrthoDB" id="2333384at2759"/>
<dbReference type="PANTHER" id="PTHR11188:SF17">
    <property type="entry name" value="FI21816P1"/>
    <property type="match status" value="1"/>
</dbReference>
<dbReference type="Pfam" id="PF00339">
    <property type="entry name" value="Arrestin_N"/>
    <property type="match status" value="1"/>
</dbReference>
<evidence type="ECO:0000259" key="1">
    <source>
        <dbReference type="Pfam" id="PF00339"/>
    </source>
</evidence>
<dbReference type="Proteomes" id="UP000253551">
    <property type="component" value="Unassembled WGS sequence"/>
</dbReference>
<organism evidence="2 3">
    <name type="scientific">Rhizopus stolonifer</name>
    <name type="common">Rhizopus nigricans</name>
    <dbReference type="NCBI Taxonomy" id="4846"/>
    <lineage>
        <taxon>Eukaryota</taxon>
        <taxon>Fungi</taxon>
        <taxon>Fungi incertae sedis</taxon>
        <taxon>Mucoromycota</taxon>
        <taxon>Mucoromycotina</taxon>
        <taxon>Mucoromycetes</taxon>
        <taxon>Mucorales</taxon>
        <taxon>Mucorineae</taxon>
        <taxon>Rhizopodaceae</taxon>
        <taxon>Rhizopus</taxon>
    </lineage>
</organism>
<proteinExistence type="predicted"/>
<evidence type="ECO:0000313" key="2">
    <source>
        <dbReference type="EMBL" id="RCH79843.1"/>
    </source>
</evidence>
<dbReference type="GO" id="GO:0015031">
    <property type="term" value="P:protein transport"/>
    <property type="evidence" value="ECO:0007669"/>
    <property type="project" value="TreeGrafter"/>
</dbReference>
<evidence type="ECO:0000313" key="3">
    <source>
        <dbReference type="Proteomes" id="UP000253551"/>
    </source>
</evidence>
<feature type="domain" description="Arrestin-like N-terminal" evidence="1">
    <location>
        <begin position="38"/>
        <end position="154"/>
    </location>
</feature>
<dbReference type="AlphaFoldDB" id="A0A367IQB0"/>
<dbReference type="InterPro" id="IPR014752">
    <property type="entry name" value="Arrestin-like_C"/>
</dbReference>
<dbReference type="EMBL" id="PJQM01006337">
    <property type="protein sequence ID" value="RCH79843.1"/>
    <property type="molecule type" value="Genomic_DNA"/>
</dbReference>
<dbReference type="SUPFAM" id="SSF81296">
    <property type="entry name" value="E set domains"/>
    <property type="match status" value="1"/>
</dbReference>
<gene>
    <name evidence="2" type="ORF">CU098_002687</name>
</gene>
<sequence length="378" mass="43018">MLFAKSYYEHGSQDGDFTGDKDPNIQFEIFIYPQFRDDHDQVVCYPGSVVEGQIQINILVSMQVSQIKLAFKGAEKLNYAAMGWEKAKATDDRLFSVRRILWGSSSSSEVLEAGEYVFPFTCQMPLINFPPTFQNQFINIAYTLLVSLERPKQPIILSNPISLQFQPIIETMTTKNIEALVQSTQLTKHIAAQASVPRLAYGIHHDSSIPVTVRFFLENHNMKSLSHLHVYIERCTQINYKTYSRDKMTTAVSQELLHVYPTTVVNLKLLDQELLPTLVFSNHLKITYRLIVTVKIKQGLIHIKKKLFDEPLMLGNLSPGASAPSQLEAYTSVDDKLGAHSRPSFLKYEPFEGPDFLPTYNDYEELPPSYPNISRKST</sequence>
<keyword evidence="3" id="KW-1185">Reference proteome</keyword>
<protein>
    <recommendedName>
        <fullName evidence="1">Arrestin-like N-terminal domain-containing protein</fullName>
    </recommendedName>
</protein>
<dbReference type="PANTHER" id="PTHR11188">
    <property type="entry name" value="ARRESTIN DOMAIN CONTAINING PROTEIN"/>
    <property type="match status" value="1"/>
</dbReference>
<reference evidence="2 3" key="1">
    <citation type="journal article" date="2018" name="G3 (Bethesda)">
        <title>Phylogenetic and Phylogenomic Definition of Rhizopus Species.</title>
        <authorList>
            <person name="Gryganskyi A.P."/>
            <person name="Golan J."/>
            <person name="Dolatabadi S."/>
            <person name="Mondo S."/>
            <person name="Robb S."/>
            <person name="Idnurm A."/>
            <person name="Muszewska A."/>
            <person name="Steczkiewicz K."/>
            <person name="Masonjones S."/>
            <person name="Liao H.L."/>
            <person name="Gajdeczka M.T."/>
            <person name="Anike F."/>
            <person name="Vuek A."/>
            <person name="Anishchenko I.M."/>
            <person name="Voigt K."/>
            <person name="de Hoog G.S."/>
            <person name="Smith M.E."/>
            <person name="Heitman J."/>
            <person name="Vilgalys R."/>
            <person name="Stajich J.E."/>
        </authorList>
    </citation>
    <scope>NUCLEOTIDE SEQUENCE [LARGE SCALE GENOMIC DNA]</scope>
    <source>
        <strain evidence="2 3">LSU 92-RS-03</strain>
    </source>
</reference>
<accession>A0A367IQB0</accession>